<dbReference type="GO" id="GO:0005788">
    <property type="term" value="C:endoplasmic reticulum lumen"/>
    <property type="evidence" value="ECO:0007669"/>
    <property type="project" value="UniProtKB-SubCell"/>
</dbReference>
<dbReference type="GO" id="GO:0005783">
    <property type="term" value="C:endoplasmic reticulum"/>
    <property type="evidence" value="ECO:0000318"/>
    <property type="project" value="GO_Central"/>
</dbReference>
<dbReference type="SUPFAM" id="SSF52833">
    <property type="entry name" value="Thioredoxin-like"/>
    <property type="match status" value="4"/>
</dbReference>
<dbReference type="KEGG" id="gga:100857897"/>
<dbReference type="FunFam" id="3.40.30.10:FF:000027">
    <property type="entry name" value="protein disulfide-isomerase A2"/>
    <property type="match status" value="1"/>
</dbReference>
<evidence type="ECO:0000256" key="3">
    <source>
        <dbReference type="ARBA" id="ARBA00006347"/>
    </source>
</evidence>
<evidence type="ECO:0000256" key="5">
    <source>
        <dbReference type="ARBA" id="ARBA00022729"/>
    </source>
</evidence>
<dbReference type="Pfam" id="PF13848">
    <property type="entry name" value="Thioredoxin_6"/>
    <property type="match status" value="1"/>
</dbReference>
<dbReference type="PaxDb" id="9031-ENSGALP00000041252"/>
<keyword evidence="6" id="KW-0677">Repeat</keyword>
<dbReference type="CDD" id="cd02982">
    <property type="entry name" value="PDI_b'_family"/>
    <property type="match status" value="1"/>
</dbReference>
<dbReference type="FunCoup" id="A0A1D5PKM6">
    <property type="interactions" value="38"/>
</dbReference>
<dbReference type="GeneID" id="100857897"/>
<feature type="region of interest" description="Disordered" evidence="12">
    <location>
        <begin position="503"/>
        <end position="539"/>
    </location>
</feature>
<accession>A0A1D5PKM6</accession>
<keyword evidence="15" id="KW-1185">Reference proteome</keyword>
<dbReference type="PROSITE" id="PS51352">
    <property type="entry name" value="THIOREDOXIN_2"/>
    <property type="match status" value="2"/>
</dbReference>
<keyword evidence="7" id="KW-0256">Endoplasmic reticulum</keyword>
<dbReference type="RefSeq" id="XP_015150100.1">
    <property type="nucleotide sequence ID" value="XM_015294614.3"/>
</dbReference>
<organism evidence="14 15">
    <name type="scientific">Gallus gallus</name>
    <name type="common">Chicken</name>
    <dbReference type="NCBI Taxonomy" id="9031"/>
    <lineage>
        <taxon>Eukaryota</taxon>
        <taxon>Metazoa</taxon>
        <taxon>Chordata</taxon>
        <taxon>Craniata</taxon>
        <taxon>Vertebrata</taxon>
        <taxon>Euteleostomi</taxon>
        <taxon>Archelosauria</taxon>
        <taxon>Archosauria</taxon>
        <taxon>Dinosauria</taxon>
        <taxon>Saurischia</taxon>
        <taxon>Theropoda</taxon>
        <taxon>Coelurosauria</taxon>
        <taxon>Aves</taxon>
        <taxon>Neognathae</taxon>
        <taxon>Galloanserae</taxon>
        <taxon>Galliformes</taxon>
        <taxon>Phasianidae</taxon>
        <taxon>Phasianinae</taxon>
        <taxon>Gallus</taxon>
    </lineage>
</organism>
<evidence type="ECO:0000256" key="12">
    <source>
        <dbReference type="SAM" id="MobiDB-lite"/>
    </source>
</evidence>
<dbReference type="PRINTS" id="PR00421">
    <property type="entry name" value="THIOREDOXIN"/>
</dbReference>
<dbReference type="NCBIfam" id="TIGR01130">
    <property type="entry name" value="ER_PDI_fam"/>
    <property type="match status" value="1"/>
</dbReference>
<dbReference type="InterPro" id="IPR005792">
    <property type="entry name" value="Prot_disulphide_isomerase"/>
</dbReference>
<evidence type="ECO:0000256" key="13">
    <source>
        <dbReference type="SAM" id="SignalP"/>
    </source>
</evidence>
<dbReference type="InParanoid" id="A0A1D5PKM6"/>
<evidence type="ECO:0000256" key="7">
    <source>
        <dbReference type="ARBA" id="ARBA00022824"/>
    </source>
</evidence>
<protein>
    <recommendedName>
        <fullName evidence="4">protein disulfide-isomerase</fullName>
        <ecNumber evidence="4">5.3.4.1</ecNumber>
    </recommendedName>
</protein>
<dbReference type="OrthoDB" id="72053at2759"/>
<evidence type="ECO:0000256" key="8">
    <source>
        <dbReference type="ARBA" id="ARBA00023157"/>
    </source>
</evidence>
<keyword evidence="9" id="KW-0143">Chaperone</keyword>
<dbReference type="GO" id="GO:0015035">
    <property type="term" value="F:protein-disulfide reductase activity"/>
    <property type="evidence" value="ECO:0007669"/>
    <property type="project" value="Ensembl"/>
</dbReference>
<evidence type="ECO:0000256" key="10">
    <source>
        <dbReference type="ARBA" id="ARBA00023235"/>
    </source>
</evidence>
<evidence type="ECO:0000256" key="11">
    <source>
        <dbReference type="ARBA" id="ARBA00023284"/>
    </source>
</evidence>
<dbReference type="AlphaFoldDB" id="A0A1D5PKM6"/>
<dbReference type="GO" id="GO:0006457">
    <property type="term" value="P:protein folding"/>
    <property type="evidence" value="ECO:0000318"/>
    <property type="project" value="GO_Central"/>
</dbReference>
<dbReference type="GO" id="GO:0070527">
    <property type="term" value="P:platelet aggregation"/>
    <property type="evidence" value="ECO:0007669"/>
    <property type="project" value="Ensembl"/>
</dbReference>
<dbReference type="Bgee" id="ENSGALG00000040070">
    <property type="expression patterns" value="Expressed in cerebellum and 2 other cell types or tissues"/>
</dbReference>
<dbReference type="SMR" id="A0A1D5PKM6"/>
<dbReference type="FunFam" id="3.40.30.10:FF:000023">
    <property type="entry name" value="Protein disulfide-isomerase"/>
    <property type="match status" value="1"/>
</dbReference>
<dbReference type="InterPro" id="IPR013766">
    <property type="entry name" value="Thioredoxin_domain"/>
</dbReference>
<comment type="subcellular location">
    <subcellularLocation>
        <location evidence="2">Endoplasmic reticulum lumen</location>
    </subcellularLocation>
</comment>
<evidence type="ECO:0000313" key="14">
    <source>
        <dbReference type="Ensembl" id="ENSGALP00010023790.1"/>
    </source>
</evidence>
<dbReference type="PROSITE" id="PS00194">
    <property type="entry name" value="THIOREDOXIN_1"/>
    <property type="match status" value="2"/>
</dbReference>
<feature type="chain" id="PRO_5043366036" description="protein disulfide-isomerase" evidence="13">
    <location>
        <begin position="23"/>
        <end position="539"/>
    </location>
</feature>
<comment type="similarity">
    <text evidence="3">Belongs to the protein disulfide isomerase family.</text>
</comment>
<dbReference type="InterPro" id="IPR017937">
    <property type="entry name" value="Thioredoxin_CS"/>
</dbReference>
<dbReference type="STRING" id="9031.ENSGALP00000053387"/>
<keyword evidence="8" id="KW-1015">Disulfide bond</keyword>
<evidence type="ECO:0000256" key="2">
    <source>
        <dbReference type="ARBA" id="ARBA00004319"/>
    </source>
</evidence>
<dbReference type="EC" id="5.3.4.1" evidence="4"/>
<name>A0A1D5PKM6_CHICK</name>
<keyword evidence="11" id="KW-0676">Redox-active center</keyword>
<dbReference type="CDD" id="cd02981">
    <property type="entry name" value="PDI_b_family"/>
    <property type="match status" value="1"/>
</dbReference>
<dbReference type="GO" id="GO:0016853">
    <property type="term" value="F:isomerase activity"/>
    <property type="evidence" value="ECO:0007669"/>
    <property type="project" value="UniProtKB-KW"/>
</dbReference>
<reference evidence="14" key="2">
    <citation type="submission" date="2025-08" db="UniProtKB">
        <authorList>
            <consortium name="Ensembl"/>
        </authorList>
    </citation>
    <scope>IDENTIFICATION</scope>
    <source>
        <strain evidence="14">broiler</strain>
    </source>
</reference>
<gene>
    <name evidence="14" type="primary">PDIA2</name>
</gene>
<dbReference type="PANTHER" id="PTHR18929">
    <property type="entry name" value="PROTEIN DISULFIDE ISOMERASE"/>
    <property type="match status" value="1"/>
</dbReference>
<feature type="signal peptide" evidence="13">
    <location>
        <begin position="1"/>
        <end position="22"/>
    </location>
</feature>
<dbReference type="Proteomes" id="UP000000539">
    <property type="component" value="Chromosome 14"/>
</dbReference>
<dbReference type="Ensembl" id="ENSGALT00010040826.1">
    <property type="protein sequence ID" value="ENSGALP00010023790.1"/>
    <property type="gene ID" value="ENSGALG00010016914.1"/>
</dbReference>
<proteinExistence type="inferred from homology"/>
<comment type="catalytic activity">
    <reaction evidence="1">
        <text>Catalyzes the rearrangement of -S-S- bonds in proteins.</text>
        <dbReference type="EC" id="5.3.4.1"/>
    </reaction>
</comment>
<evidence type="ECO:0000256" key="6">
    <source>
        <dbReference type="ARBA" id="ARBA00022737"/>
    </source>
</evidence>
<dbReference type="eggNOG" id="KOG0190">
    <property type="taxonomic scope" value="Eukaryota"/>
</dbReference>
<dbReference type="GeneTree" id="ENSGT00940000161859"/>
<dbReference type="InterPro" id="IPR036249">
    <property type="entry name" value="Thioredoxin-like_sf"/>
</dbReference>
<dbReference type="CTD" id="64714"/>
<dbReference type="CDD" id="cd02961">
    <property type="entry name" value="PDI_a_family"/>
    <property type="match status" value="1"/>
</dbReference>
<dbReference type="CDD" id="cd02995">
    <property type="entry name" value="PDI_a_PDI_a'_C"/>
    <property type="match status" value="1"/>
</dbReference>
<feature type="compositionally biased region" description="Polar residues" evidence="12">
    <location>
        <begin position="520"/>
        <end position="529"/>
    </location>
</feature>
<reference evidence="14" key="3">
    <citation type="submission" date="2025-09" db="UniProtKB">
        <authorList>
            <consortium name="Ensembl"/>
        </authorList>
    </citation>
    <scope>IDENTIFICATION</scope>
    <source>
        <strain evidence="14">broiler</strain>
    </source>
</reference>
<reference evidence="14" key="1">
    <citation type="submission" date="2020-11" db="EMBL/GenBank/DDBJ databases">
        <title>Gallus gallus (Chicken) genome, bGalGal1, GRCg7b, maternal haplotype autosomes + Z &amp; W.</title>
        <authorList>
            <person name="Warren W."/>
            <person name="Formenti G."/>
            <person name="Fedrigo O."/>
            <person name="Haase B."/>
            <person name="Mountcastle J."/>
            <person name="Balacco J."/>
            <person name="Tracey A."/>
            <person name="Schneider V."/>
            <person name="Okimoto R."/>
            <person name="Cheng H."/>
            <person name="Hawken R."/>
            <person name="Howe K."/>
            <person name="Jarvis E.D."/>
        </authorList>
    </citation>
    <scope>NUCLEOTIDE SEQUENCE [LARGE SCALE GENOMIC DNA]</scope>
    <source>
        <strain evidence="14">Broiler</strain>
    </source>
</reference>
<evidence type="ECO:0000256" key="9">
    <source>
        <dbReference type="ARBA" id="ARBA00023186"/>
    </source>
</evidence>
<dbReference type="VEuPathDB" id="HostDB:geneid_100857897"/>
<evidence type="ECO:0000313" key="15">
    <source>
        <dbReference type="Proteomes" id="UP000000539"/>
    </source>
</evidence>
<keyword evidence="10" id="KW-0413">Isomerase</keyword>
<dbReference type="PANTHER" id="PTHR18929:SF93">
    <property type="entry name" value="PROTEIN DISULFIDE-ISOMERASE A2"/>
    <property type="match status" value="1"/>
</dbReference>
<dbReference type="Gene3D" id="3.40.30.10">
    <property type="entry name" value="Glutaredoxin"/>
    <property type="match status" value="4"/>
</dbReference>
<evidence type="ECO:0000256" key="4">
    <source>
        <dbReference type="ARBA" id="ARBA00012723"/>
    </source>
</evidence>
<evidence type="ECO:0000256" key="1">
    <source>
        <dbReference type="ARBA" id="ARBA00001182"/>
    </source>
</evidence>
<dbReference type="Pfam" id="PF00085">
    <property type="entry name" value="Thioredoxin"/>
    <property type="match status" value="2"/>
</dbReference>
<dbReference type="FunFam" id="3.40.30.10:FF:000042">
    <property type="entry name" value="protein disulfide-isomerase A2"/>
    <property type="match status" value="1"/>
</dbReference>
<dbReference type="OMA" id="REDYVWS"/>
<sequence>MRGGAVLCGLLLSLAWLGPAWGAEGGEEDGEVVVAEEEEEDEEDEVLSDELEEEDGVLVLHEHNFERALREHRLLLVEFYAPWCGHCRRLAPEFARAAALLRNGSESARLGKVDAVAQTALSAEFHIEAFPTLKLFRDGNRTHPVAYSGRMDAEGMALWVQRRAGPSATLLHDADTAAAFVSARDIAAVGFFKDLRGEAARAFYEVAAEVVDVAFGVAEADELFEAYGLSADTVCLFKKFDEGRTDFPVDPEQGLDVAKLTRLLRVHSLQLVMDFSNETSSQIFGAKIPHHMLLFLNTSVAEQQALRDEFRVAAGTFRGEVLFVVVDVDGYGATVLPFFGLKPSDAPTLRFIKMENNRKYRMEEDAFSATAVRDFVRAVLDGKVKPQLLSAEPPEDWDTRPVKVLVGKTFEQVAFDETKNVFVKFYAPWCTHCQEMAAAWEELGERYKDHEDIVIAEMDATANELENITISGYPTLHYFPAGPGRKMVEYRSARDVETFSKFLENGGKLPEEPPTVSKAPENSTESPSPSGAAEAREEL</sequence>
<keyword evidence="5 13" id="KW-0732">Signal</keyword>
<dbReference type="GO" id="GO:0034976">
    <property type="term" value="P:response to endoplasmic reticulum stress"/>
    <property type="evidence" value="ECO:0000318"/>
    <property type="project" value="GO_Central"/>
</dbReference>